<dbReference type="SMART" id="SM00347">
    <property type="entry name" value="HTH_MARR"/>
    <property type="match status" value="1"/>
</dbReference>
<dbReference type="SUPFAM" id="SSF46785">
    <property type="entry name" value="Winged helix' DNA-binding domain"/>
    <property type="match status" value="1"/>
</dbReference>
<feature type="domain" description="HTH marR-type" evidence="1">
    <location>
        <begin position="15"/>
        <end position="144"/>
    </location>
</feature>
<dbReference type="PRINTS" id="PR00598">
    <property type="entry name" value="HTHMARR"/>
</dbReference>
<dbReference type="Gene3D" id="1.10.10.10">
    <property type="entry name" value="Winged helix-like DNA-binding domain superfamily/Winged helix DNA-binding domain"/>
    <property type="match status" value="1"/>
</dbReference>
<dbReference type="Proteomes" id="UP000474957">
    <property type="component" value="Unassembled WGS sequence"/>
</dbReference>
<dbReference type="GO" id="GO:0003700">
    <property type="term" value="F:DNA-binding transcription factor activity"/>
    <property type="evidence" value="ECO:0007669"/>
    <property type="project" value="InterPro"/>
</dbReference>
<reference evidence="2 3" key="1">
    <citation type="submission" date="2019-10" db="EMBL/GenBank/DDBJ databases">
        <title>Cognatihalovulum marinum gen. nov. sp. nov., a new member of the family Rhodobacteraceae isolated from deep seawater of the Northwest Indian Ocean.</title>
        <authorList>
            <person name="Ruan C."/>
            <person name="Wang J."/>
            <person name="Zheng X."/>
            <person name="Song L."/>
            <person name="Zhu Y."/>
            <person name="Huang Y."/>
            <person name="Lu Z."/>
            <person name="Du W."/>
            <person name="Huang L."/>
            <person name="Dai X."/>
        </authorList>
    </citation>
    <scope>NUCLEOTIDE SEQUENCE [LARGE SCALE GENOMIC DNA]</scope>
    <source>
        <strain evidence="2 3">2CG4</strain>
    </source>
</reference>
<comment type="caution">
    <text evidence="2">The sequence shown here is derived from an EMBL/GenBank/DDBJ whole genome shotgun (WGS) entry which is preliminary data.</text>
</comment>
<proteinExistence type="predicted"/>
<sequence length="144" mass="15811">MPQDSLAPTTGYRLEEQVGFVLRRAQQRHLSIFAASIPELTPTQFAALAKLCELEQASQNALGRATAMDAATIKGVIDRLRVRGLVEVRPDAADQRRVAVAPTAEGRRLFDALAPRARRITDDTLAPLTAPERHMFLALLEKLA</sequence>
<evidence type="ECO:0000313" key="3">
    <source>
        <dbReference type="Proteomes" id="UP000474957"/>
    </source>
</evidence>
<accession>A0A6L5YWX6</accession>
<dbReference type="GO" id="GO:0006950">
    <property type="term" value="P:response to stress"/>
    <property type="evidence" value="ECO:0007669"/>
    <property type="project" value="TreeGrafter"/>
</dbReference>
<organism evidence="2 3">
    <name type="scientific">Halovulum marinum</name>
    <dbReference type="NCBI Taxonomy" id="2662447"/>
    <lineage>
        <taxon>Bacteria</taxon>
        <taxon>Pseudomonadati</taxon>
        <taxon>Pseudomonadota</taxon>
        <taxon>Alphaproteobacteria</taxon>
        <taxon>Rhodobacterales</taxon>
        <taxon>Paracoccaceae</taxon>
        <taxon>Halovulum</taxon>
    </lineage>
</organism>
<dbReference type="EMBL" id="WIND01000002">
    <property type="protein sequence ID" value="MSU88718.1"/>
    <property type="molecule type" value="Genomic_DNA"/>
</dbReference>
<dbReference type="AlphaFoldDB" id="A0A6L5YWX6"/>
<dbReference type="InterPro" id="IPR039422">
    <property type="entry name" value="MarR/SlyA-like"/>
</dbReference>
<protein>
    <submittedName>
        <fullName evidence="2">MarR family transcriptional regulator</fullName>
    </submittedName>
</protein>
<evidence type="ECO:0000259" key="1">
    <source>
        <dbReference type="PROSITE" id="PS50995"/>
    </source>
</evidence>
<dbReference type="RefSeq" id="WP_154445036.1">
    <property type="nucleotide sequence ID" value="NZ_WIND01000002.1"/>
</dbReference>
<dbReference type="PANTHER" id="PTHR33164:SF95">
    <property type="entry name" value="TRANSCRIPTIONAL REGULATOR"/>
    <property type="match status" value="1"/>
</dbReference>
<dbReference type="InterPro" id="IPR036390">
    <property type="entry name" value="WH_DNA-bd_sf"/>
</dbReference>
<name>A0A6L5YWX6_9RHOB</name>
<dbReference type="Pfam" id="PF01047">
    <property type="entry name" value="MarR"/>
    <property type="match status" value="1"/>
</dbReference>
<gene>
    <name evidence="2" type="ORF">GE300_03670</name>
</gene>
<dbReference type="InterPro" id="IPR036388">
    <property type="entry name" value="WH-like_DNA-bd_sf"/>
</dbReference>
<dbReference type="InterPro" id="IPR000835">
    <property type="entry name" value="HTH_MarR-typ"/>
</dbReference>
<keyword evidence="3" id="KW-1185">Reference proteome</keyword>
<dbReference type="PROSITE" id="PS50995">
    <property type="entry name" value="HTH_MARR_2"/>
    <property type="match status" value="1"/>
</dbReference>
<evidence type="ECO:0000313" key="2">
    <source>
        <dbReference type="EMBL" id="MSU88718.1"/>
    </source>
</evidence>
<dbReference type="PANTHER" id="PTHR33164">
    <property type="entry name" value="TRANSCRIPTIONAL REGULATOR, MARR FAMILY"/>
    <property type="match status" value="1"/>
</dbReference>